<dbReference type="EMBL" id="FQUL01000005">
    <property type="protein sequence ID" value="SHE42935.1"/>
    <property type="molecule type" value="Genomic_DNA"/>
</dbReference>
<evidence type="ECO:0000313" key="2">
    <source>
        <dbReference type="Proteomes" id="UP000184295"/>
    </source>
</evidence>
<feature type="non-terminal residue" evidence="1">
    <location>
        <position position="427"/>
    </location>
</feature>
<dbReference type="AlphaFoldDB" id="A0A1M4TEX3"/>
<dbReference type="Gene3D" id="2.130.10.10">
    <property type="entry name" value="YVTN repeat-like/Quinoprotein amine dehydrogenase"/>
    <property type="match status" value="1"/>
</dbReference>
<gene>
    <name evidence="1" type="ORF">SAMN02745225_00583</name>
</gene>
<proteinExistence type="predicted"/>
<sequence length="427" mass="43002">MKLAVSKRLIRSFSFFSGASLLVIGAAGSLSAITLWQSQLASSQMSSAQGQLSSLHDGYVASTMAPNGDMNPYGVAVVPLTMGNLVKGDVLVSNFNSSSAQGGGTTILQINPTTGASSVFYQGASNVVGPVAIAINPNNDIVWVGDYGPAVSGGNYTGANGNITVISPAGTRLAVYNDTTTANTPGAPAWWGVWGQAFGEVNGVGAFYWTSAGNANGSGGGVWRVNPGAGGTSSTQPLHSTYALLATASSIPGSGNNANTAAGPQGLVFDNANDTLYVADDSNNTIYAIPNANSITAPVTPSVVYSGSALDAPQSLALNPTNGDLLVVNGAGNNNLVEIDPITGSVVATRSLTYNEPAGSLFGMTATTNAAGQLVIYYVDDTTNSLHALTPESGYAMAAADGGYFTEGGANFYGSMGGQHLNAPVVG</sequence>
<organism evidence="1 2">
    <name type="scientific">Ferrithrix thermotolerans DSM 19514</name>
    <dbReference type="NCBI Taxonomy" id="1121881"/>
    <lineage>
        <taxon>Bacteria</taxon>
        <taxon>Bacillati</taxon>
        <taxon>Actinomycetota</taxon>
        <taxon>Acidimicrobiia</taxon>
        <taxon>Acidimicrobiales</taxon>
        <taxon>Acidimicrobiaceae</taxon>
        <taxon>Ferrithrix</taxon>
    </lineage>
</organism>
<name>A0A1M4TEX3_9ACTN</name>
<dbReference type="STRING" id="1121881.SAMN02745225_00583"/>
<evidence type="ECO:0008006" key="3">
    <source>
        <dbReference type="Google" id="ProtNLM"/>
    </source>
</evidence>
<evidence type="ECO:0000313" key="1">
    <source>
        <dbReference type="EMBL" id="SHE42935.1"/>
    </source>
</evidence>
<accession>A0A1M4TEX3</accession>
<protein>
    <recommendedName>
        <fullName evidence="3">NHL repeat containing protein</fullName>
    </recommendedName>
</protein>
<dbReference type="SUPFAM" id="SSF63829">
    <property type="entry name" value="Calcium-dependent phosphotriesterase"/>
    <property type="match status" value="1"/>
</dbReference>
<dbReference type="InterPro" id="IPR015943">
    <property type="entry name" value="WD40/YVTN_repeat-like_dom_sf"/>
</dbReference>
<dbReference type="Proteomes" id="UP000184295">
    <property type="component" value="Unassembled WGS sequence"/>
</dbReference>
<keyword evidence="2" id="KW-1185">Reference proteome</keyword>
<reference evidence="2" key="1">
    <citation type="submission" date="2016-11" db="EMBL/GenBank/DDBJ databases">
        <authorList>
            <person name="Varghese N."/>
            <person name="Submissions S."/>
        </authorList>
    </citation>
    <scope>NUCLEOTIDE SEQUENCE [LARGE SCALE GENOMIC DNA]</scope>
    <source>
        <strain evidence="2">DSM 19514</strain>
    </source>
</reference>